<evidence type="ECO:0000256" key="1">
    <source>
        <dbReference type="SAM" id="SignalP"/>
    </source>
</evidence>
<dbReference type="AlphaFoldDB" id="A0A3N4I2V6"/>
<dbReference type="CDD" id="cd01833">
    <property type="entry name" value="XynB_like"/>
    <property type="match status" value="1"/>
</dbReference>
<dbReference type="Gene3D" id="3.40.50.1110">
    <property type="entry name" value="SGNH hydrolase"/>
    <property type="match status" value="1"/>
</dbReference>
<proteinExistence type="predicted"/>
<dbReference type="InterPro" id="IPR051532">
    <property type="entry name" value="Ester_Hydrolysis_Enzymes"/>
</dbReference>
<dbReference type="InterPro" id="IPR036514">
    <property type="entry name" value="SGNH_hydro_sf"/>
</dbReference>
<feature type="domain" description="SGNH hydrolase-type esterase" evidence="2">
    <location>
        <begin position="31"/>
        <end position="214"/>
    </location>
</feature>
<organism evidence="3 4">
    <name type="scientific">Ascobolus immersus RN42</name>
    <dbReference type="NCBI Taxonomy" id="1160509"/>
    <lineage>
        <taxon>Eukaryota</taxon>
        <taxon>Fungi</taxon>
        <taxon>Dikarya</taxon>
        <taxon>Ascomycota</taxon>
        <taxon>Pezizomycotina</taxon>
        <taxon>Pezizomycetes</taxon>
        <taxon>Pezizales</taxon>
        <taxon>Ascobolaceae</taxon>
        <taxon>Ascobolus</taxon>
    </lineage>
</organism>
<dbReference type="SUPFAM" id="SSF52266">
    <property type="entry name" value="SGNH hydrolase"/>
    <property type="match status" value="1"/>
</dbReference>
<name>A0A3N4I2V6_ASCIM</name>
<dbReference type="Proteomes" id="UP000275078">
    <property type="component" value="Unassembled WGS sequence"/>
</dbReference>
<feature type="signal peptide" evidence="1">
    <location>
        <begin position="1"/>
        <end position="24"/>
    </location>
</feature>
<feature type="chain" id="PRO_5018282630" evidence="1">
    <location>
        <begin position="25"/>
        <end position="285"/>
    </location>
</feature>
<keyword evidence="3" id="KW-0378">Hydrolase</keyword>
<dbReference type="GO" id="GO:0004622">
    <property type="term" value="F:phosphatidylcholine lysophospholipase activity"/>
    <property type="evidence" value="ECO:0007669"/>
    <property type="project" value="TreeGrafter"/>
</dbReference>
<evidence type="ECO:0000313" key="4">
    <source>
        <dbReference type="Proteomes" id="UP000275078"/>
    </source>
</evidence>
<sequence length="285" mass="31838">MRFSKPIPAASALVLMASLPFTTAKIKVMPLGDSITEWGCWRSYLWNSLGEQTTQNLEFIGTNSNWPVDNCPGSIYDMRNEGHHSKTSGEMARLLPFLLEQNVRLNNGVPDIVMMHLGTNDVAQKVPTFATVQALDSIVDTLRERNPNVIVLVAKIIPLKDDNRQSLVLKLNAAIEPWAQQKDTLQSPVLVVDQYTGFDTRTDSYDGCHPTENGDTKIAKNWQPALEEAIHFVTRRTTRYERPMGVPIEVILDEEVGGSGSANRIRLGKLCIRLSVLFFVFATLL</sequence>
<evidence type="ECO:0000259" key="2">
    <source>
        <dbReference type="Pfam" id="PF13472"/>
    </source>
</evidence>
<dbReference type="Pfam" id="PF13472">
    <property type="entry name" value="Lipase_GDSL_2"/>
    <property type="match status" value="1"/>
</dbReference>
<dbReference type="EMBL" id="ML119704">
    <property type="protein sequence ID" value="RPA78998.1"/>
    <property type="molecule type" value="Genomic_DNA"/>
</dbReference>
<dbReference type="InterPro" id="IPR013830">
    <property type="entry name" value="SGNH_hydro"/>
</dbReference>
<reference evidence="3 4" key="1">
    <citation type="journal article" date="2018" name="Nat. Ecol. Evol.">
        <title>Pezizomycetes genomes reveal the molecular basis of ectomycorrhizal truffle lifestyle.</title>
        <authorList>
            <person name="Murat C."/>
            <person name="Payen T."/>
            <person name="Noel B."/>
            <person name="Kuo A."/>
            <person name="Morin E."/>
            <person name="Chen J."/>
            <person name="Kohler A."/>
            <person name="Krizsan K."/>
            <person name="Balestrini R."/>
            <person name="Da Silva C."/>
            <person name="Montanini B."/>
            <person name="Hainaut M."/>
            <person name="Levati E."/>
            <person name="Barry K.W."/>
            <person name="Belfiori B."/>
            <person name="Cichocki N."/>
            <person name="Clum A."/>
            <person name="Dockter R.B."/>
            <person name="Fauchery L."/>
            <person name="Guy J."/>
            <person name="Iotti M."/>
            <person name="Le Tacon F."/>
            <person name="Lindquist E.A."/>
            <person name="Lipzen A."/>
            <person name="Malagnac F."/>
            <person name="Mello A."/>
            <person name="Molinier V."/>
            <person name="Miyauchi S."/>
            <person name="Poulain J."/>
            <person name="Riccioni C."/>
            <person name="Rubini A."/>
            <person name="Sitrit Y."/>
            <person name="Splivallo R."/>
            <person name="Traeger S."/>
            <person name="Wang M."/>
            <person name="Zifcakova L."/>
            <person name="Wipf D."/>
            <person name="Zambonelli A."/>
            <person name="Paolocci F."/>
            <person name="Nowrousian M."/>
            <person name="Ottonello S."/>
            <person name="Baldrian P."/>
            <person name="Spatafora J.W."/>
            <person name="Henrissat B."/>
            <person name="Nagy L.G."/>
            <person name="Aury J.M."/>
            <person name="Wincker P."/>
            <person name="Grigoriev I.V."/>
            <person name="Bonfante P."/>
            <person name="Martin F.M."/>
        </authorList>
    </citation>
    <scope>NUCLEOTIDE SEQUENCE [LARGE SCALE GENOMIC DNA]</scope>
    <source>
        <strain evidence="3 4">RN42</strain>
    </source>
</reference>
<accession>A0A3N4I2V6</accession>
<gene>
    <name evidence="3" type="ORF">BJ508DRAFT_328717</name>
</gene>
<protein>
    <submittedName>
        <fullName evidence="3">SGNH hydrolase</fullName>
    </submittedName>
</protein>
<keyword evidence="1" id="KW-0732">Signal</keyword>
<keyword evidence="4" id="KW-1185">Reference proteome</keyword>
<dbReference type="PANTHER" id="PTHR30383:SF2">
    <property type="entry name" value="CELLULOSE-BINDING PROTEIN"/>
    <property type="match status" value="1"/>
</dbReference>
<dbReference type="PANTHER" id="PTHR30383">
    <property type="entry name" value="THIOESTERASE 1/PROTEASE 1/LYSOPHOSPHOLIPASE L1"/>
    <property type="match status" value="1"/>
</dbReference>
<evidence type="ECO:0000313" key="3">
    <source>
        <dbReference type="EMBL" id="RPA78998.1"/>
    </source>
</evidence>
<dbReference type="OrthoDB" id="6123at2759"/>